<sequence length="60" mass="6607">MTESNTSQKEQILQCCVSPTWSAADPYESVQQFFCDKSSRTVFSDLSNWSQVKPASGPSG</sequence>
<proteinExistence type="predicted"/>
<protein>
    <submittedName>
        <fullName evidence="1">Uncharacterized protein</fullName>
    </submittedName>
</protein>
<name>A0A6G1QGB3_CHAAH</name>
<organism evidence="1 2">
    <name type="scientific">Channa argus</name>
    <name type="common">Northern snakehead</name>
    <name type="synonym">Ophicephalus argus</name>
    <dbReference type="NCBI Taxonomy" id="215402"/>
    <lineage>
        <taxon>Eukaryota</taxon>
        <taxon>Metazoa</taxon>
        <taxon>Chordata</taxon>
        <taxon>Craniata</taxon>
        <taxon>Vertebrata</taxon>
        <taxon>Euteleostomi</taxon>
        <taxon>Actinopterygii</taxon>
        <taxon>Neopterygii</taxon>
        <taxon>Teleostei</taxon>
        <taxon>Neoteleostei</taxon>
        <taxon>Acanthomorphata</taxon>
        <taxon>Anabantaria</taxon>
        <taxon>Anabantiformes</taxon>
        <taxon>Channoidei</taxon>
        <taxon>Channidae</taxon>
        <taxon>Channa</taxon>
    </lineage>
</organism>
<dbReference type="EMBL" id="CM015728">
    <property type="protein sequence ID" value="KAF3701730.1"/>
    <property type="molecule type" value="Genomic_DNA"/>
</dbReference>
<evidence type="ECO:0000313" key="1">
    <source>
        <dbReference type="EMBL" id="KAF3701730.1"/>
    </source>
</evidence>
<keyword evidence="2" id="KW-1185">Reference proteome</keyword>
<reference evidence="2" key="2">
    <citation type="submission" date="2019-02" db="EMBL/GenBank/DDBJ databases">
        <title>Opniocepnalus argus Var Kimnra genome.</title>
        <authorList>
            <person name="Zhou C."/>
            <person name="Xiao S."/>
        </authorList>
    </citation>
    <scope>NUCLEOTIDE SEQUENCE [LARGE SCALE GENOMIC DNA]</scope>
</reference>
<reference evidence="1 2" key="1">
    <citation type="submission" date="2019-02" db="EMBL/GenBank/DDBJ databases">
        <title>Opniocepnalus argus genome.</title>
        <authorList>
            <person name="Zhou C."/>
            <person name="Xiao S."/>
        </authorList>
    </citation>
    <scope>NUCLEOTIDE SEQUENCE [LARGE SCALE GENOMIC DNA]</scope>
    <source>
        <strain evidence="1">OARG1902GOOAL</strain>
        <tissue evidence="1">Muscle</tissue>
    </source>
</reference>
<evidence type="ECO:0000313" key="2">
    <source>
        <dbReference type="Proteomes" id="UP000503349"/>
    </source>
</evidence>
<dbReference type="AlphaFoldDB" id="A0A6G1QGB3"/>
<dbReference type="Proteomes" id="UP000503349">
    <property type="component" value="Chromosome 17"/>
</dbReference>
<accession>A0A6G1QGB3</accession>
<gene>
    <name evidence="1" type="ORF">EXN66_Car017418</name>
</gene>